<reference evidence="12" key="1">
    <citation type="submission" date="2025-08" db="UniProtKB">
        <authorList>
            <consortium name="RefSeq"/>
        </authorList>
    </citation>
    <scope>IDENTIFICATION</scope>
    <source>
        <tissue evidence="12">Whole organism</tissue>
    </source>
</reference>
<keyword evidence="8" id="KW-0411">Iron-sulfur</keyword>
<evidence type="ECO:0000313" key="12">
    <source>
        <dbReference type="RefSeq" id="XP_018008309.1"/>
    </source>
</evidence>
<name>A0A8B7N4W1_HYAAZ</name>
<dbReference type="SMART" id="SM00932">
    <property type="entry name" value="Nfu_N"/>
    <property type="match status" value="1"/>
</dbReference>
<accession>A0A8B7N4W1</accession>
<dbReference type="RefSeq" id="XP_018008309.1">
    <property type="nucleotide sequence ID" value="XM_018152820.2"/>
</dbReference>
<dbReference type="FunFam" id="3.30.1370.70:FF:000002">
    <property type="entry name" value="NFU1 iron-sulfur cluster scaffold homolog, mitochondrial"/>
    <property type="match status" value="1"/>
</dbReference>
<dbReference type="InterPro" id="IPR034904">
    <property type="entry name" value="FSCA_dom_sf"/>
</dbReference>
<dbReference type="Proteomes" id="UP000694843">
    <property type="component" value="Unplaced"/>
</dbReference>
<dbReference type="GO" id="GO:0016226">
    <property type="term" value="P:iron-sulfur cluster assembly"/>
    <property type="evidence" value="ECO:0007669"/>
    <property type="project" value="InterPro"/>
</dbReference>
<dbReference type="Gene3D" id="3.30.300.130">
    <property type="entry name" value="Fe-S cluster assembly (FSCA)"/>
    <property type="match status" value="1"/>
</dbReference>
<dbReference type="AlphaFoldDB" id="A0A8B7N4W1"/>
<dbReference type="SUPFAM" id="SSF117916">
    <property type="entry name" value="Fe-S cluster assembly (FSCA) domain-like"/>
    <property type="match status" value="1"/>
</dbReference>
<comment type="function">
    <text evidence="1">Molecular scaffold for [Fe-S] cluster assembly of mitochondrial iron-sulfur proteins.</text>
</comment>
<evidence type="ECO:0000256" key="2">
    <source>
        <dbReference type="ARBA" id="ARBA00004173"/>
    </source>
</evidence>
<evidence type="ECO:0000259" key="10">
    <source>
        <dbReference type="SMART" id="SM00932"/>
    </source>
</evidence>
<sequence length="271" mass="30144">MAYRKITRMYSMSMRSCMSTPLACQRGRQLATMVPPTYTNDGCRLVQPRSLVHQSVRSMFIQVHDTPNPNSLKFIPGVQVLESGTADFANSESAKQSPLAKLLFRIPGVRGVFFAQDFITLTKADDEDADWRTIKAEAFAVIMDFFASGLPVVHEGSTGGAEHSGSSDADEETVAMIQELLDTRIRPTVQEDGGDILYRGFRDGIVYLRMMGSCTNCPSSVVTLKNGVQNMMQFYIPEVLAVEEVKDQEDLLAQEEFEKFVKTVEPHPGKE</sequence>
<dbReference type="GO" id="GO:0051536">
    <property type="term" value="F:iron-sulfur cluster binding"/>
    <property type="evidence" value="ECO:0007669"/>
    <property type="project" value="UniProtKB-KW"/>
</dbReference>
<evidence type="ECO:0000256" key="3">
    <source>
        <dbReference type="ARBA" id="ARBA00006420"/>
    </source>
</evidence>
<dbReference type="OMA" id="AIMEHYM"/>
<dbReference type="Gene3D" id="3.30.1370.70">
    <property type="entry name" value="Scaffold protein Nfu/NifU, N-terminal domain"/>
    <property type="match status" value="1"/>
</dbReference>
<dbReference type="Pfam" id="PF08712">
    <property type="entry name" value="Nfu_N"/>
    <property type="match status" value="1"/>
</dbReference>
<keyword evidence="5" id="KW-0479">Metal-binding</keyword>
<evidence type="ECO:0000256" key="9">
    <source>
        <dbReference type="ARBA" id="ARBA00023128"/>
    </source>
</evidence>
<dbReference type="OrthoDB" id="565552at2759"/>
<dbReference type="KEGG" id="hazt:108666015"/>
<evidence type="ECO:0000256" key="7">
    <source>
        <dbReference type="ARBA" id="ARBA00023004"/>
    </source>
</evidence>
<dbReference type="FunFam" id="3.30.300.130:FF:000001">
    <property type="entry name" value="NFU1 iron-sulfur cluster scaffold"/>
    <property type="match status" value="1"/>
</dbReference>
<evidence type="ECO:0000256" key="8">
    <source>
        <dbReference type="ARBA" id="ARBA00023014"/>
    </source>
</evidence>
<dbReference type="GeneID" id="108666015"/>
<dbReference type="Pfam" id="PF01106">
    <property type="entry name" value="NifU"/>
    <property type="match status" value="1"/>
</dbReference>
<evidence type="ECO:0000256" key="4">
    <source>
        <dbReference type="ARBA" id="ARBA00018782"/>
    </source>
</evidence>
<keyword evidence="7" id="KW-0408">Iron</keyword>
<feature type="domain" description="Scaffold protein Nfu/NifU N-terminal" evidence="10">
    <location>
        <begin position="61"/>
        <end position="149"/>
    </location>
</feature>
<dbReference type="PANTHER" id="PTHR11178">
    <property type="entry name" value="IRON-SULFUR CLUSTER SCAFFOLD PROTEIN NFU-RELATED"/>
    <property type="match status" value="1"/>
</dbReference>
<organism evidence="11 12">
    <name type="scientific">Hyalella azteca</name>
    <name type="common">Amphipod</name>
    <dbReference type="NCBI Taxonomy" id="294128"/>
    <lineage>
        <taxon>Eukaryota</taxon>
        <taxon>Metazoa</taxon>
        <taxon>Ecdysozoa</taxon>
        <taxon>Arthropoda</taxon>
        <taxon>Crustacea</taxon>
        <taxon>Multicrustacea</taxon>
        <taxon>Malacostraca</taxon>
        <taxon>Eumalacostraca</taxon>
        <taxon>Peracarida</taxon>
        <taxon>Amphipoda</taxon>
        <taxon>Senticaudata</taxon>
        <taxon>Talitrida</taxon>
        <taxon>Talitroidea</taxon>
        <taxon>Hyalellidae</taxon>
        <taxon>Hyalella</taxon>
    </lineage>
</organism>
<dbReference type="InterPro" id="IPR036498">
    <property type="entry name" value="Nfu/NifU_N_sf"/>
</dbReference>
<dbReference type="GO" id="GO:0005506">
    <property type="term" value="F:iron ion binding"/>
    <property type="evidence" value="ECO:0007669"/>
    <property type="project" value="InterPro"/>
</dbReference>
<keyword evidence="11" id="KW-1185">Reference proteome</keyword>
<evidence type="ECO:0000256" key="1">
    <source>
        <dbReference type="ARBA" id="ARBA00002175"/>
    </source>
</evidence>
<comment type="similarity">
    <text evidence="3">Belongs to the NifU family.</text>
</comment>
<evidence type="ECO:0000313" key="11">
    <source>
        <dbReference type="Proteomes" id="UP000694843"/>
    </source>
</evidence>
<comment type="subcellular location">
    <subcellularLocation>
        <location evidence="2">Mitochondrion</location>
    </subcellularLocation>
</comment>
<dbReference type="InterPro" id="IPR001075">
    <property type="entry name" value="NIF_FeS_clus_asmbl_NifU_C"/>
</dbReference>
<evidence type="ECO:0000256" key="5">
    <source>
        <dbReference type="ARBA" id="ARBA00022723"/>
    </source>
</evidence>
<dbReference type="SUPFAM" id="SSF110836">
    <property type="entry name" value="Hypothetical protein SAV1430"/>
    <property type="match status" value="1"/>
</dbReference>
<dbReference type="GO" id="GO:0005739">
    <property type="term" value="C:mitochondrion"/>
    <property type="evidence" value="ECO:0007669"/>
    <property type="project" value="UniProtKB-SubCell"/>
</dbReference>
<keyword evidence="6" id="KW-0809">Transit peptide</keyword>
<protein>
    <recommendedName>
        <fullName evidence="4">NFU1 iron-sulfur cluster scaffold homolog, mitochondrial</fullName>
    </recommendedName>
</protein>
<proteinExistence type="inferred from homology"/>
<gene>
    <name evidence="12" type="primary">LOC108666015</name>
</gene>
<dbReference type="InterPro" id="IPR014824">
    <property type="entry name" value="Nfu/NifU_N"/>
</dbReference>
<evidence type="ECO:0000256" key="6">
    <source>
        <dbReference type="ARBA" id="ARBA00022946"/>
    </source>
</evidence>
<dbReference type="PANTHER" id="PTHR11178:SF1">
    <property type="entry name" value="NFU1 IRON-SULFUR CLUSTER SCAFFOLD HOMOLOG, MITOCHONDRIAL"/>
    <property type="match status" value="1"/>
</dbReference>
<keyword evidence="9" id="KW-0496">Mitochondrion</keyword>